<dbReference type="AlphaFoldDB" id="B0X089"/>
<accession>B0X089</accession>
<evidence type="ECO:0000313" key="4">
    <source>
        <dbReference type="Proteomes" id="UP000002320"/>
    </source>
</evidence>
<evidence type="ECO:0000313" key="3">
    <source>
        <dbReference type="EnsemblMetazoa" id="CPIJ013014-PA"/>
    </source>
</evidence>
<name>B0X089_CULQU</name>
<dbReference type="EnsemblMetazoa" id="CPIJ013014-RA">
    <property type="protein sequence ID" value="CPIJ013014-PA"/>
    <property type="gene ID" value="CPIJ013014"/>
</dbReference>
<dbReference type="EMBL" id="DS232230">
    <property type="protein sequence ID" value="EDS37964.1"/>
    <property type="molecule type" value="Genomic_DNA"/>
</dbReference>
<gene>
    <name evidence="3" type="primary">6045755</name>
    <name evidence="2" type="ORF">CpipJ_CPIJ013014</name>
</gene>
<proteinExistence type="predicted"/>
<sequence length="361" mass="39716">MNPSSGKRFDWERASHNSCHCQPKTSKQNQTHFFPAKIERVFFFGSPGCQAVPVGSQLLTTSTTICPKHLLEQCSINVNWSFLCCKGGSIICCKICLTAYSLECLQFNPPEGRRPNAHGEPEAVGHDGVVQRGTALGTASFRTAVGTTKLRLGIANVRDVQVLQVCCFAERAKRGRRRGGGFNLGVQIVEHGPVRARLELHQACGAREGQSEDLSSWRKLPEPVLRTGAVPGTGGPTDTQQAGSGRIEGHPPWSVCDRVREEQKDKNVYFLTVDSKLTTDAGPNCNLAQFIHCNLDYLLECSNARSDDDGGNYSTSANHACGKVPRKYCDIDHSMTDSNMVEYRTKMVVKIRWRRFGPDSG</sequence>
<reference evidence="3" key="2">
    <citation type="submission" date="2021-02" db="UniProtKB">
        <authorList>
            <consortium name="EnsemblMetazoa"/>
        </authorList>
    </citation>
    <scope>IDENTIFICATION</scope>
    <source>
        <strain evidence="3">JHB</strain>
    </source>
</reference>
<organism>
    <name type="scientific">Culex quinquefasciatus</name>
    <name type="common">Southern house mosquito</name>
    <name type="synonym">Culex pungens</name>
    <dbReference type="NCBI Taxonomy" id="7176"/>
    <lineage>
        <taxon>Eukaryota</taxon>
        <taxon>Metazoa</taxon>
        <taxon>Ecdysozoa</taxon>
        <taxon>Arthropoda</taxon>
        <taxon>Hexapoda</taxon>
        <taxon>Insecta</taxon>
        <taxon>Pterygota</taxon>
        <taxon>Neoptera</taxon>
        <taxon>Endopterygota</taxon>
        <taxon>Diptera</taxon>
        <taxon>Nematocera</taxon>
        <taxon>Culicoidea</taxon>
        <taxon>Culicidae</taxon>
        <taxon>Culicinae</taxon>
        <taxon>Culicini</taxon>
        <taxon>Culex</taxon>
        <taxon>Culex</taxon>
    </lineage>
</organism>
<dbReference type="Proteomes" id="UP000002320">
    <property type="component" value="Unassembled WGS sequence"/>
</dbReference>
<evidence type="ECO:0000313" key="2">
    <source>
        <dbReference type="EMBL" id="EDS37964.1"/>
    </source>
</evidence>
<protein>
    <submittedName>
        <fullName evidence="2 3">Set domain protein</fullName>
    </submittedName>
</protein>
<dbReference type="InParanoid" id="B0X089"/>
<dbReference type="VEuPathDB" id="VectorBase:CPIJ013014"/>
<dbReference type="KEGG" id="cqu:CpipJ_CPIJ013014"/>
<feature type="region of interest" description="Disordered" evidence="1">
    <location>
        <begin position="225"/>
        <end position="252"/>
    </location>
</feature>
<keyword evidence="4" id="KW-1185">Reference proteome</keyword>
<dbReference type="STRING" id="7176.B0X089"/>
<dbReference type="HOGENOM" id="CLU_767819_0_0_1"/>
<reference evidence="2" key="1">
    <citation type="submission" date="2007-03" db="EMBL/GenBank/DDBJ databases">
        <title>Annotation of Culex pipiens quinquefasciatus.</title>
        <authorList>
            <consortium name="The Broad Institute Genome Sequencing Platform"/>
            <person name="Atkinson P.W."/>
            <person name="Hemingway J."/>
            <person name="Christensen B.M."/>
            <person name="Higgs S."/>
            <person name="Kodira C."/>
            <person name="Hannick L."/>
            <person name="Megy K."/>
            <person name="O'Leary S."/>
            <person name="Pearson M."/>
            <person name="Haas B.J."/>
            <person name="Mauceli E."/>
            <person name="Wortman J.R."/>
            <person name="Lee N.H."/>
            <person name="Guigo R."/>
            <person name="Stanke M."/>
            <person name="Alvarado L."/>
            <person name="Amedeo P."/>
            <person name="Antoine C.H."/>
            <person name="Arensburger P."/>
            <person name="Bidwell S.L."/>
            <person name="Crawford M."/>
            <person name="Camaro F."/>
            <person name="Devon K."/>
            <person name="Engels R."/>
            <person name="Hammond M."/>
            <person name="Howarth C."/>
            <person name="Koehrsen M."/>
            <person name="Lawson D."/>
            <person name="Montgomery P."/>
            <person name="Nene V."/>
            <person name="Nusbaum C."/>
            <person name="Puiu D."/>
            <person name="Romero-Severson J."/>
            <person name="Severson D.W."/>
            <person name="Shumway M."/>
            <person name="Sisk P."/>
            <person name="Stolte C."/>
            <person name="Zeng Q."/>
            <person name="Eisenstadt E."/>
            <person name="Fraser-Liggett C."/>
            <person name="Strausberg R."/>
            <person name="Galagan J."/>
            <person name="Birren B."/>
            <person name="Collins F.H."/>
        </authorList>
    </citation>
    <scope>NUCLEOTIDE SEQUENCE [LARGE SCALE GENOMIC DNA]</scope>
    <source>
        <strain evidence="2">JHB</strain>
    </source>
</reference>
<evidence type="ECO:0000256" key="1">
    <source>
        <dbReference type="SAM" id="MobiDB-lite"/>
    </source>
</evidence>